<dbReference type="GO" id="GO:0046872">
    <property type="term" value="F:metal ion binding"/>
    <property type="evidence" value="ECO:0007669"/>
    <property type="project" value="UniProtKB-KW"/>
</dbReference>
<feature type="binding site" evidence="11">
    <location>
        <position position="346"/>
    </location>
    <ligand>
        <name>homogentisate</name>
        <dbReference type="ChEBI" id="CHEBI:16169"/>
    </ligand>
</feature>
<evidence type="ECO:0000256" key="8">
    <source>
        <dbReference type="ARBA" id="ARBA00023002"/>
    </source>
</evidence>
<keyword evidence="6" id="KW-0828">Tyrosine catabolism</keyword>
<dbReference type="Pfam" id="PF04209">
    <property type="entry name" value="HgmA_C"/>
    <property type="match status" value="1"/>
</dbReference>
<dbReference type="NCBIfam" id="TIGR01015">
    <property type="entry name" value="hmgA"/>
    <property type="match status" value="1"/>
</dbReference>
<comment type="caution">
    <text evidence="14">The sequence shown here is derived from an EMBL/GenBank/DDBJ whole genome shotgun (WGS) entry which is preliminary data.</text>
</comment>
<dbReference type="STRING" id="133385.A0A2T9Y5S6"/>
<keyword evidence="5 11" id="KW-0479">Metal-binding</keyword>
<evidence type="ECO:0000259" key="13">
    <source>
        <dbReference type="Pfam" id="PF20510"/>
    </source>
</evidence>
<keyword evidence="7" id="KW-0223">Dioxygenase</keyword>
<dbReference type="GO" id="GO:0006572">
    <property type="term" value="P:L-tyrosine catabolic process"/>
    <property type="evidence" value="ECO:0007669"/>
    <property type="project" value="UniProtKB-KW"/>
</dbReference>
<dbReference type="InterPro" id="IPR011051">
    <property type="entry name" value="RmlC_Cupin_sf"/>
</dbReference>
<dbReference type="InterPro" id="IPR014710">
    <property type="entry name" value="RmlC-like_jellyroll"/>
</dbReference>
<dbReference type="Gene3D" id="2.60.120.10">
    <property type="entry name" value="Jelly Rolls"/>
    <property type="match status" value="1"/>
</dbReference>
<evidence type="ECO:0000256" key="6">
    <source>
        <dbReference type="ARBA" id="ARBA00022878"/>
    </source>
</evidence>
<dbReference type="AlphaFoldDB" id="A0A2T9Y5S6"/>
<sequence>MTKPQDEIYKYQSGFGNQFESEALPGALPVGQNTPLYPPYGLFTEQLNGTAFTVPRNHFNQRSWLYRIHPSVNHNSFSPYTKNKRIVGNFNNPNNVTITPDQLRWLPFEIPKLPDAVDFVDGISTLCGAGDPSLCAGMSIHIYLANSDMKNRAMMNSDGDFLIVPQQGTMDIQTEFGKMTVRPNEICVIQRGIKFKVEFLKEDKAAYRGYIFEVYGANYELPELGPIGSNGLANVRDFLTPVAAYDENSESKQFEIVQKFHGQMFSAVQNRSPFDVVAWHGNYAPYKYDLDRFCAIDSVTFDISDPSIYTVLTCKSQKIGTATFDFMIIPPRYSVQKNTLRIPYFHRNVMTEFAALLFGGYGGEESSFQPGGAVIHSSVGPHGPETQAFEKAVKIPNGAFEIGGGSQILLCESMYQLVTTKWAIQDCGKLYKDYSKEDWGDIKVRFNPHKRDFDITDYTDNSL</sequence>
<dbReference type="SUPFAM" id="SSF51182">
    <property type="entry name" value="RmlC-like cupins"/>
    <property type="match status" value="1"/>
</dbReference>
<dbReference type="Pfam" id="PF20510">
    <property type="entry name" value="HgmA_N"/>
    <property type="match status" value="1"/>
</dbReference>
<feature type="binding site" evidence="11">
    <location>
        <position position="382"/>
    </location>
    <ligand>
        <name>Fe cation</name>
        <dbReference type="ChEBI" id="CHEBI:24875"/>
    </ligand>
</feature>
<feature type="binding site" evidence="11">
    <location>
        <position position="382"/>
    </location>
    <ligand>
        <name>homogentisate</name>
        <dbReference type="ChEBI" id="CHEBI:16169"/>
    </ligand>
</feature>
<evidence type="ECO:0000256" key="7">
    <source>
        <dbReference type="ARBA" id="ARBA00022964"/>
    </source>
</evidence>
<feature type="binding site" evidence="11">
    <location>
        <position position="352"/>
    </location>
    <ligand>
        <name>Fe cation</name>
        <dbReference type="ChEBI" id="CHEBI:24875"/>
    </ligand>
</feature>
<evidence type="ECO:0000256" key="1">
    <source>
        <dbReference type="ARBA" id="ARBA00001962"/>
    </source>
</evidence>
<protein>
    <recommendedName>
        <fullName evidence="4">homogentisate 1,2-dioxygenase</fullName>
        <ecNumber evidence="4">1.13.11.5</ecNumber>
    </recommendedName>
</protein>
<evidence type="ECO:0000256" key="5">
    <source>
        <dbReference type="ARBA" id="ARBA00022723"/>
    </source>
</evidence>
<dbReference type="InterPro" id="IPR046452">
    <property type="entry name" value="HgmA_N"/>
</dbReference>
<dbReference type="GO" id="GO:0005737">
    <property type="term" value="C:cytoplasm"/>
    <property type="evidence" value="ECO:0007669"/>
    <property type="project" value="TreeGrafter"/>
</dbReference>
<dbReference type="CDD" id="cd07000">
    <property type="entry name" value="cupin_HGO_N"/>
    <property type="match status" value="1"/>
</dbReference>
<keyword evidence="10" id="KW-0585">Phenylalanine catabolism</keyword>
<dbReference type="PANTHER" id="PTHR11056:SF0">
    <property type="entry name" value="HOMOGENTISATE 1,2-DIOXYGENASE"/>
    <property type="match status" value="1"/>
</dbReference>
<keyword evidence="9 11" id="KW-0408">Iron</keyword>
<dbReference type="UniPathway" id="UPA00139">
    <property type="reaction ID" value="UER00339"/>
</dbReference>
<evidence type="ECO:0000259" key="12">
    <source>
        <dbReference type="Pfam" id="PF04209"/>
    </source>
</evidence>
<evidence type="ECO:0000256" key="2">
    <source>
        <dbReference type="ARBA" id="ARBA00004704"/>
    </source>
</evidence>
<reference evidence="14 15" key="1">
    <citation type="journal article" date="2018" name="MBio">
        <title>Comparative Genomics Reveals the Core Gene Toolbox for the Fungus-Insect Symbiosis.</title>
        <authorList>
            <person name="Wang Y."/>
            <person name="Stata M."/>
            <person name="Wang W."/>
            <person name="Stajich J.E."/>
            <person name="White M.M."/>
            <person name="Moncalvo J.M."/>
        </authorList>
    </citation>
    <scope>NUCLEOTIDE SEQUENCE [LARGE SCALE GENOMIC DNA]</scope>
    <source>
        <strain evidence="14 15">SWE-8-4</strain>
    </source>
</reference>
<dbReference type="FunFam" id="2.60.120.10:FF:000034">
    <property type="entry name" value="Homogentisate 1,2-dioxygenase"/>
    <property type="match status" value="1"/>
</dbReference>
<feature type="domain" description="Homogentisate 1,2-dioxygenase C-terminal" evidence="12">
    <location>
        <begin position="292"/>
        <end position="444"/>
    </location>
</feature>
<evidence type="ECO:0000256" key="9">
    <source>
        <dbReference type="ARBA" id="ARBA00023004"/>
    </source>
</evidence>
<keyword evidence="8" id="KW-0560">Oxidoreductase</keyword>
<organism evidence="14 15">
    <name type="scientific">Smittium simulii</name>
    <dbReference type="NCBI Taxonomy" id="133385"/>
    <lineage>
        <taxon>Eukaryota</taxon>
        <taxon>Fungi</taxon>
        <taxon>Fungi incertae sedis</taxon>
        <taxon>Zoopagomycota</taxon>
        <taxon>Kickxellomycotina</taxon>
        <taxon>Harpellomycetes</taxon>
        <taxon>Harpellales</taxon>
        <taxon>Legeriomycetaceae</taxon>
        <taxon>Smittium</taxon>
    </lineage>
</organism>
<evidence type="ECO:0000313" key="15">
    <source>
        <dbReference type="Proteomes" id="UP000245383"/>
    </source>
</evidence>
<evidence type="ECO:0000256" key="10">
    <source>
        <dbReference type="ARBA" id="ARBA00023232"/>
    </source>
</evidence>
<evidence type="ECO:0000256" key="3">
    <source>
        <dbReference type="ARBA" id="ARBA00007757"/>
    </source>
</evidence>
<dbReference type="PANTHER" id="PTHR11056">
    <property type="entry name" value="HOMOGENTISATE 1,2-DIOXYGENASE"/>
    <property type="match status" value="1"/>
</dbReference>
<gene>
    <name evidence="14" type="ORF">BB561_006209</name>
</gene>
<dbReference type="OrthoDB" id="1689029at2759"/>
<dbReference type="Proteomes" id="UP000245383">
    <property type="component" value="Unassembled WGS sequence"/>
</dbReference>
<name>A0A2T9Y5S6_9FUNG</name>
<proteinExistence type="inferred from homology"/>
<evidence type="ECO:0000256" key="11">
    <source>
        <dbReference type="PIRSR" id="PIRSR605708-2"/>
    </source>
</evidence>
<dbReference type="InterPro" id="IPR046451">
    <property type="entry name" value="HgmA_C"/>
</dbReference>
<comment type="pathway">
    <text evidence="2">Amino-acid degradation; L-phenylalanine degradation; acetoacetate and fumarate from L-phenylalanine: step 4/6.</text>
</comment>
<dbReference type="EC" id="1.13.11.5" evidence="4"/>
<comment type="cofactor">
    <cofactor evidence="1 11">
        <name>Fe cation</name>
        <dbReference type="ChEBI" id="CHEBI:24875"/>
    </cofactor>
</comment>
<dbReference type="EMBL" id="MBFR01000457">
    <property type="protein sequence ID" value="PVU87702.1"/>
    <property type="molecule type" value="Genomic_DNA"/>
</dbReference>
<evidence type="ECO:0000256" key="4">
    <source>
        <dbReference type="ARBA" id="ARBA00013127"/>
    </source>
</evidence>
<comment type="similarity">
    <text evidence="3">Belongs to the homogentisate dioxygenase family.</text>
</comment>
<accession>A0A2T9Y5S6</accession>
<dbReference type="GO" id="GO:0006559">
    <property type="term" value="P:L-phenylalanine catabolic process"/>
    <property type="evidence" value="ECO:0007669"/>
    <property type="project" value="UniProtKB-UniPathway"/>
</dbReference>
<dbReference type="InterPro" id="IPR005708">
    <property type="entry name" value="Homogentis_dOase"/>
</dbReference>
<evidence type="ECO:0000313" key="14">
    <source>
        <dbReference type="EMBL" id="PVU87702.1"/>
    </source>
</evidence>
<dbReference type="GO" id="GO:0004411">
    <property type="term" value="F:homogentisate 1,2-dioxygenase activity"/>
    <property type="evidence" value="ECO:0007669"/>
    <property type="project" value="UniProtKB-EC"/>
</dbReference>
<keyword evidence="15" id="KW-1185">Reference proteome</keyword>
<feature type="binding site" evidence="11">
    <location>
        <position position="361"/>
    </location>
    <ligand>
        <name>homogentisate</name>
        <dbReference type="ChEBI" id="CHEBI:16169"/>
    </ligand>
</feature>
<feature type="domain" description="Homogentisate 1,2-dioxygenase N-terminal" evidence="13">
    <location>
        <begin position="10"/>
        <end position="290"/>
    </location>
</feature>